<evidence type="ECO:0000256" key="8">
    <source>
        <dbReference type="ARBA" id="ARBA00023136"/>
    </source>
</evidence>
<keyword evidence="8 9" id="KW-0472">Membrane</keyword>
<dbReference type="SMART" id="SM01323">
    <property type="entry name" value="YajC"/>
    <property type="match status" value="1"/>
</dbReference>
<keyword evidence="7" id="KW-0811">Translocation</keyword>
<comment type="subcellular location">
    <subcellularLocation>
        <location evidence="1">Cell membrane</location>
        <topology evidence="1">Single-pass membrane protein</topology>
    </subcellularLocation>
</comment>
<keyword evidence="5" id="KW-0653">Protein transport</keyword>
<evidence type="ECO:0000256" key="3">
    <source>
        <dbReference type="ARBA" id="ARBA00022475"/>
    </source>
</evidence>
<dbReference type="InterPro" id="IPR003849">
    <property type="entry name" value="Preprotein_translocase_YajC"/>
</dbReference>
<name>A0A381PJA5_9ZZZZ</name>
<evidence type="ECO:0000256" key="6">
    <source>
        <dbReference type="ARBA" id="ARBA00022989"/>
    </source>
</evidence>
<dbReference type="EMBL" id="UINC01000979">
    <property type="protein sequence ID" value="SUZ66237.1"/>
    <property type="molecule type" value="Genomic_DNA"/>
</dbReference>
<feature type="transmembrane region" description="Helical" evidence="9">
    <location>
        <begin position="20"/>
        <end position="39"/>
    </location>
</feature>
<dbReference type="NCBIfam" id="TIGR00739">
    <property type="entry name" value="yajC"/>
    <property type="match status" value="1"/>
</dbReference>
<dbReference type="PANTHER" id="PTHR33909:SF1">
    <property type="entry name" value="SEC TRANSLOCON ACCESSORY COMPLEX SUBUNIT YAJC"/>
    <property type="match status" value="1"/>
</dbReference>
<evidence type="ECO:0000256" key="4">
    <source>
        <dbReference type="ARBA" id="ARBA00022692"/>
    </source>
</evidence>
<evidence type="ECO:0000256" key="2">
    <source>
        <dbReference type="ARBA" id="ARBA00022448"/>
    </source>
</evidence>
<evidence type="ECO:0000256" key="9">
    <source>
        <dbReference type="SAM" id="Phobius"/>
    </source>
</evidence>
<organism evidence="10">
    <name type="scientific">marine metagenome</name>
    <dbReference type="NCBI Taxonomy" id="408172"/>
    <lineage>
        <taxon>unclassified sequences</taxon>
        <taxon>metagenomes</taxon>
        <taxon>ecological metagenomes</taxon>
    </lineage>
</organism>
<dbReference type="Pfam" id="PF02699">
    <property type="entry name" value="YajC"/>
    <property type="match status" value="1"/>
</dbReference>
<keyword evidence="3" id="KW-1003">Cell membrane</keyword>
<dbReference type="PANTHER" id="PTHR33909">
    <property type="entry name" value="SEC TRANSLOCON ACCESSORY COMPLEX SUBUNIT YAJC"/>
    <property type="match status" value="1"/>
</dbReference>
<evidence type="ECO:0000256" key="5">
    <source>
        <dbReference type="ARBA" id="ARBA00022927"/>
    </source>
</evidence>
<evidence type="ECO:0000256" key="1">
    <source>
        <dbReference type="ARBA" id="ARBA00004162"/>
    </source>
</evidence>
<proteinExistence type="predicted"/>
<sequence length="109" mass="11729">MDILISTAKAQEATSQGDSIFGFLLPMALIFIVFYFLLIRPQQKRQKEHAAMLKTLTSGNEVITTGGLMGTVTSVTEHYAAIEISEGVEIKIQKSSVSAIVPKGTIDAA</sequence>
<evidence type="ECO:0000313" key="10">
    <source>
        <dbReference type="EMBL" id="SUZ66237.1"/>
    </source>
</evidence>
<dbReference type="PRINTS" id="PR01853">
    <property type="entry name" value="YAJCTRNLCASE"/>
</dbReference>
<accession>A0A381PJA5</accession>
<protein>
    <recommendedName>
        <fullName evidence="11">Sec translocon accessory complex subunit YajC</fullName>
    </recommendedName>
</protein>
<dbReference type="GO" id="GO:0005886">
    <property type="term" value="C:plasma membrane"/>
    <property type="evidence" value="ECO:0007669"/>
    <property type="project" value="UniProtKB-SubCell"/>
</dbReference>
<keyword evidence="4 9" id="KW-0812">Transmembrane</keyword>
<dbReference type="AlphaFoldDB" id="A0A381PJA5"/>
<evidence type="ECO:0008006" key="11">
    <source>
        <dbReference type="Google" id="ProtNLM"/>
    </source>
</evidence>
<reference evidence="10" key="1">
    <citation type="submission" date="2018-05" db="EMBL/GenBank/DDBJ databases">
        <authorList>
            <person name="Lanie J.A."/>
            <person name="Ng W.-L."/>
            <person name="Kazmierczak K.M."/>
            <person name="Andrzejewski T.M."/>
            <person name="Davidsen T.M."/>
            <person name="Wayne K.J."/>
            <person name="Tettelin H."/>
            <person name="Glass J.I."/>
            <person name="Rusch D."/>
            <person name="Podicherti R."/>
            <person name="Tsui H.-C.T."/>
            <person name="Winkler M.E."/>
        </authorList>
    </citation>
    <scope>NUCLEOTIDE SEQUENCE</scope>
</reference>
<keyword evidence="6 9" id="KW-1133">Transmembrane helix</keyword>
<dbReference type="GO" id="GO:0015031">
    <property type="term" value="P:protein transport"/>
    <property type="evidence" value="ECO:0007669"/>
    <property type="project" value="UniProtKB-KW"/>
</dbReference>
<evidence type="ECO:0000256" key="7">
    <source>
        <dbReference type="ARBA" id="ARBA00023010"/>
    </source>
</evidence>
<keyword evidence="2" id="KW-0813">Transport</keyword>
<gene>
    <name evidence="10" type="ORF">METZ01_LOCUS19091</name>
</gene>